<name>A0A150JTV7_HEYCO</name>
<reference evidence="1 2" key="1">
    <citation type="submission" date="2016-01" db="EMBL/GenBank/DDBJ databases">
        <title>Genome Sequences of Twelve Sporeforming Bacillus Species Isolated from Foods.</title>
        <authorList>
            <person name="Berendsen E.M."/>
            <person name="Wells-Bennik M.H."/>
            <person name="Krawcyk A.O."/>
            <person name="De Jong A."/>
            <person name="Holsappel S."/>
            <person name="Eijlander R.T."/>
            <person name="Kuipers O.P."/>
        </authorList>
    </citation>
    <scope>NUCLEOTIDE SEQUENCE [LARGE SCALE GENOMIC DNA]</scope>
    <source>
        <strain evidence="1 2">B4098</strain>
    </source>
</reference>
<gene>
    <name evidence="1" type="ORF">B4098_3461</name>
</gene>
<evidence type="ECO:0000313" key="2">
    <source>
        <dbReference type="Proteomes" id="UP000075288"/>
    </source>
</evidence>
<sequence length="38" mass="4612">MYFTYEELKRVLADQCAVIIHGLYFTYEELKLQQILQT</sequence>
<dbReference type="Proteomes" id="UP000075288">
    <property type="component" value="Unassembled WGS sequence"/>
</dbReference>
<protein>
    <submittedName>
        <fullName evidence="1">Uncharacterized protein</fullName>
    </submittedName>
</protein>
<dbReference type="PATRIC" id="fig|1398.26.peg.774"/>
<proteinExistence type="predicted"/>
<dbReference type="AlphaFoldDB" id="A0A150JTV7"/>
<accession>A0A150JTV7</accession>
<evidence type="ECO:0000313" key="1">
    <source>
        <dbReference type="EMBL" id="KYC60662.1"/>
    </source>
</evidence>
<dbReference type="EMBL" id="LQYG01000088">
    <property type="protein sequence ID" value="KYC60662.1"/>
    <property type="molecule type" value="Genomic_DNA"/>
</dbReference>
<comment type="caution">
    <text evidence="1">The sequence shown here is derived from an EMBL/GenBank/DDBJ whole genome shotgun (WGS) entry which is preliminary data.</text>
</comment>
<organism evidence="1 2">
    <name type="scientific">Heyndrickxia coagulans</name>
    <name type="common">Weizmannia coagulans</name>
    <dbReference type="NCBI Taxonomy" id="1398"/>
    <lineage>
        <taxon>Bacteria</taxon>
        <taxon>Bacillati</taxon>
        <taxon>Bacillota</taxon>
        <taxon>Bacilli</taxon>
        <taxon>Bacillales</taxon>
        <taxon>Bacillaceae</taxon>
        <taxon>Heyndrickxia</taxon>
    </lineage>
</organism>